<dbReference type="PANTHER" id="PTHR30373:SF2">
    <property type="entry name" value="UPF0603 PROTEIN YGCG"/>
    <property type="match status" value="1"/>
</dbReference>
<accession>A0AA96LC07</accession>
<dbReference type="EMBL" id="CP130318">
    <property type="protein sequence ID" value="WNQ10324.1"/>
    <property type="molecule type" value="Genomic_DNA"/>
</dbReference>
<evidence type="ECO:0000256" key="3">
    <source>
        <dbReference type="SAM" id="SignalP"/>
    </source>
</evidence>
<feature type="compositionally biased region" description="Gly residues" evidence="2">
    <location>
        <begin position="745"/>
        <end position="794"/>
    </location>
</feature>
<dbReference type="Gene3D" id="3.10.310.50">
    <property type="match status" value="1"/>
</dbReference>
<dbReference type="AlphaFoldDB" id="A0AA96LC07"/>
<evidence type="ECO:0000313" key="5">
    <source>
        <dbReference type="EMBL" id="WNQ10324.1"/>
    </source>
</evidence>
<dbReference type="InterPro" id="IPR007621">
    <property type="entry name" value="TPM_dom"/>
</dbReference>
<reference evidence="5 6" key="1">
    <citation type="submission" date="2022-02" db="EMBL/GenBank/DDBJ databases">
        <title>Paenibacillus sp. MBLB1776 Whole Genome Shotgun Sequencing.</title>
        <authorList>
            <person name="Hwang C.Y."/>
            <person name="Cho E.-S."/>
            <person name="Seo M.-J."/>
        </authorList>
    </citation>
    <scope>NUCLEOTIDE SEQUENCE [LARGE SCALE GENOMIC DNA]</scope>
    <source>
        <strain evidence="5 6">MBLB1776</strain>
    </source>
</reference>
<feature type="coiled-coil region" evidence="1">
    <location>
        <begin position="279"/>
        <end position="359"/>
    </location>
</feature>
<dbReference type="Proteomes" id="UP001305702">
    <property type="component" value="Chromosome"/>
</dbReference>
<feature type="chain" id="PRO_5041660857" evidence="3">
    <location>
        <begin position="24"/>
        <end position="794"/>
    </location>
</feature>
<keyword evidence="3" id="KW-0732">Signal</keyword>
<dbReference type="RefSeq" id="WP_315604098.1">
    <property type="nucleotide sequence ID" value="NZ_CP130318.1"/>
</dbReference>
<evidence type="ECO:0000256" key="1">
    <source>
        <dbReference type="SAM" id="Coils"/>
    </source>
</evidence>
<gene>
    <name evidence="5" type="ORF">MJA45_22295</name>
</gene>
<dbReference type="Pfam" id="PF04536">
    <property type="entry name" value="TPM_phosphatase"/>
    <property type="match status" value="1"/>
</dbReference>
<sequence>MRTIRSFLLVLGLMLSLVMPAFAATTGLVHDEAGMFPAGNSKTLEETAQKGAYTFHILTVTSLKGEEPQAYADRVYREWGLGPEDILLLLSRTDRRVEMNFRNPELLRKLEARMGRSQPIDAFVAEEFIPYAQAGDFTGGAVNLMRAVQELPTAPAAGTGSAPEGIPSTNRTGSSGLPVGPLVLGLAAAALAMYLMYSWRMRGRLVRLRGEAESTFVAITRTSEELREYIGLVQGETEKLVQAADGKLTDLTVRANELVSALKEHGGSFLNAAGLGRFLGEMEARHASLKSEYDEVHKEVEHLEKVDKSVKSKVTDLSSRLQSLKAETDKLAQENSFPLTELYSRLDELEKAIAQAGELVPFDPVEAEKAGGEAEAVLTMLATDVQDVGRYEKDRRAFPDSAGRIREEVGRLIAEHRLKLPDFDPYARLERAEKLSGELLAALQAGRMEEVRRLAEERDGLAREALDRTKRQGELRERNRADLAGLEERIRRIRQEDNGLQAELSRVRAEYDETHWRELLNRESVVEQTLSEIDRGLPSIRTETDEEHQAFEAAREKLDALLTKASSAESWLEEAGRLGRELDRTLQSLRLRKQEAWQTYNGLLEAVRSRGLSLASSSGLGGLAGQLAAWNSRSEGALASAPYNLAEADRQVSGLTEAVRSFAELANRLASQKEAAERALLEADARYRAMQGPFGGSSYGRSYASMRQQARQLLEAGAYQEAYRQGSELLQLVAALELQNRPAAGPGGFGYPRSRGGGGYSGGGSWGPGSSGRSSGGGNWGGGSSGNQSGGSKW</sequence>
<dbReference type="KEGG" id="paun:MJA45_22295"/>
<evidence type="ECO:0000256" key="2">
    <source>
        <dbReference type="SAM" id="MobiDB-lite"/>
    </source>
</evidence>
<keyword evidence="1" id="KW-0175">Coiled coil</keyword>
<evidence type="ECO:0000259" key="4">
    <source>
        <dbReference type="Pfam" id="PF04536"/>
    </source>
</evidence>
<feature type="domain" description="TPM" evidence="4">
    <location>
        <begin position="30"/>
        <end position="150"/>
    </location>
</feature>
<feature type="coiled-coil region" evidence="1">
    <location>
        <begin position="476"/>
        <end position="510"/>
    </location>
</feature>
<organism evidence="5 6">
    <name type="scientific">Paenibacillus aurantius</name>
    <dbReference type="NCBI Taxonomy" id="2918900"/>
    <lineage>
        <taxon>Bacteria</taxon>
        <taxon>Bacillati</taxon>
        <taxon>Bacillota</taxon>
        <taxon>Bacilli</taxon>
        <taxon>Bacillales</taxon>
        <taxon>Paenibacillaceae</taxon>
        <taxon>Paenibacillus</taxon>
    </lineage>
</organism>
<feature type="region of interest" description="Disordered" evidence="2">
    <location>
        <begin position="744"/>
        <end position="794"/>
    </location>
</feature>
<feature type="signal peptide" evidence="3">
    <location>
        <begin position="1"/>
        <end position="23"/>
    </location>
</feature>
<keyword evidence="6" id="KW-1185">Reference proteome</keyword>
<proteinExistence type="predicted"/>
<name>A0AA96LC07_9BACL</name>
<evidence type="ECO:0000313" key="6">
    <source>
        <dbReference type="Proteomes" id="UP001305702"/>
    </source>
</evidence>
<dbReference type="PANTHER" id="PTHR30373">
    <property type="entry name" value="UPF0603 PROTEIN YGCG"/>
    <property type="match status" value="1"/>
</dbReference>
<protein>
    <submittedName>
        <fullName evidence="5">TPM domain-containing protein</fullName>
    </submittedName>
</protein>